<dbReference type="EMBL" id="PFNL01000123">
    <property type="protein sequence ID" value="PIZ45761.1"/>
    <property type="molecule type" value="Genomic_DNA"/>
</dbReference>
<sequence>MSEDTKIPTIVFTGGHHNSALTIARELAQTDQAKIVWYGHKFSMAGDTNETAEYREVTKSGIVFREILAGKVYKTFQPLQWIRLPIGIIQSFWFLLLDRPQLIVSFGGYLAAPVVLSGWVLRIPSITHEQTTVVGLANRFIGKFAKTICITWPQSKTYFDQSKVVITGLPLRDSLFTVNKEQLFTDDQLPIVYITGGKQGSHIINDVVAQSLDQLLQRFNVIHQTGGNTQFNDYHKHQDLKTQLPAQLASRYMVKEYIFEDEIGNVFSQADIVLTRAGAHVLYEIAALGKPAIFVPIPWVSHNEQYKNARLLVNEGSALIVPEDRFSVQSLMTSLDTILQKKEQFASCAQTAREKIIYNAKERIINEIKKILSKEE</sequence>
<dbReference type="GO" id="GO:0050511">
    <property type="term" value="F:undecaprenyldiphospho-muramoylpentapeptide beta-N-acetylglucosaminyltransferase activity"/>
    <property type="evidence" value="ECO:0007669"/>
    <property type="project" value="UniProtKB-UniRule"/>
</dbReference>
<comment type="caution">
    <text evidence="10">Lacks conserved residue(s) required for the propagation of feature annotation.</text>
</comment>
<feature type="binding site" evidence="10">
    <location>
        <position position="172"/>
    </location>
    <ligand>
        <name>UDP-N-acetyl-alpha-D-glucosamine</name>
        <dbReference type="ChEBI" id="CHEBI:57705"/>
    </ligand>
</feature>
<accession>A0A2M7THJ2</accession>
<gene>
    <name evidence="10" type="primary">murG</name>
    <name evidence="13" type="ORF">COY32_04760</name>
</gene>
<evidence type="ECO:0000259" key="11">
    <source>
        <dbReference type="Pfam" id="PF03033"/>
    </source>
</evidence>
<dbReference type="CDD" id="cd03785">
    <property type="entry name" value="GT28_MurG"/>
    <property type="match status" value="1"/>
</dbReference>
<evidence type="ECO:0000256" key="8">
    <source>
        <dbReference type="ARBA" id="ARBA00023306"/>
    </source>
</evidence>
<evidence type="ECO:0000256" key="3">
    <source>
        <dbReference type="ARBA" id="ARBA00022676"/>
    </source>
</evidence>
<dbReference type="GO" id="GO:0005886">
    <property type="term" value="C:plasma membrane"/>
    <property type="evidence" value="ECO:0007669"/>
    <property type="project" value="UniProtKB-SubCell"/>
</dbReference>
<keyword evidence="6 10" id="KW-0573">Peptidoglycan synthesis</keyword>
<dbReference type="AlphaFoldDB" id="A0A2M7THJ2"/>
<dbReference type="GO" id="GO:0005975">
    <property type="term" value="P:carbohydrate metabolic process"/>
    <property type="evidence" value="ECO:0007669"/>
    <property type="project" value="InterPro"/>
</dbReference>
<organism evidence="13 14">
    <name type="scientific">candidate division WWE3 bacterium CG_4_10_14_0_2_um_filter_41_14</name>
    <dbReference type="NCBI Taxonomy" id="1975072"/>
    <lineage>
        <taxon>Bacteria</taxon>
        <taxon>Katanobacteria</taxon>
    </lineage>
</organism>
<evidence type="ECO:0000256" key="2">
    <source>
        <dbReference type="ARBA" id="ARBA00022618"/>
    </source>
</evidence>
<dbReference type="HAMAP" id="MF_00033">
    <property type="entry name" value="MurG"/>
    <property type="match status" value="1"/>
</dbReference>
<dbReference type="GO" id="GO:0051301">
    <property type="term" value="P:cell division"/>
    <property type="evidence" value="ECO:0007669"/>
    <property type="project" value="UniProtKB-KW"/>
</dbReference>
<keyword evidence="7 10" id="KW-0472">Membrane</keyword>
<feature type="domain" description="Glycosyl transferase family 28 C-terminal" evidence="12">
    <location>
        <begin position="191"/>
        <end position="363"/>
    </location>
</feature>
<evidence type="ECO:0000256" key="7">
    <source>
        <dbReference type="ARBA" id="ARBA00023136"/>
    </source>
</evidence>
<dbReference type="InterPro" id="IPR007235">
    <property type="entry name" value="Glyco_trans_28_C"/>
</dbReference>
<comment type="similarity">
    <text evidence="10">Belongs to the glycosyltransferase 28 family. MurG subfamily.</text>
</comment>
<dbReference type="UniPathway" id="UPA00219"/>
<proteinExistence type="inferred from homology"/>
<evidence type="ECO:0000256" key="5">
    <source>
        <dbReference type="ARBA" id="ARBA00022960"/>
    </source>
</evidence>
<keyword evidence="3 10" id="KW-0328">Glycosyltransferase</keyword>
<dbReference type="InterPro" id="IPR006009">
    <property type="entry name" value="GlcNAc_MurG"/>
</dbReference>
<evidence type="ECO:0000256" key="6">
    <source>
        <dbReference type="ARBA" id="ARBA00022984"/>
    </source>
</evidence>
<evidence type="ECO:0000256" key="1">
    <source>
        <dbReference type="ARBA" id="ARBA00022475"/>
    </source>
</evidence>
<dbReference type="Proteomes" id="UP000228920">
    <property type="component" value="Unassembled WGS sequence"/>
</dbReference>
<dbReference type="SUPFAM" id="SSF53756">
    <property type="entry name" value="UDP-Glycosyltransferase/glycogen phosphorylase"/>
    <property type="match status" value="1"/>
</dbReference>
<keyword evidence="9 10" id="KW-0961">Cell wall biogenesis/degradation</keyword>
<dbReference type="Gene3D" id="3.40.50.2000">
    <property type="entry name" value="Glycogen Phosphorylase B"/>
    <property type="match status" value="2"/>
</dbReference>
<dbReference type="Pfam" id="PF03033">
    <property type="entry name" value="Glyco_transf_28"/>
    <property type="match status" value="1"/>
</dbReference>
<evidence type="ECO:0000313" key="13">
    <source>
        <dbReference type="EMBL" id="PIZ45761.1"/>
    </source>
</evidence>
<reference evidence="14" key="1">
    <citation type="submission" date="2017-09" db="EMBL/GenBank/DDBJ databases">
        <title>Depth-based differentiation of microbial function through sediment-hosted aquifers and enrichment of novel symbionts in the deep terrestrial subsurface.</title>
        <authorList>
            <person name="Probst A.J."/>
            <person name="Ladd B."/>
            <person name="Jarett J.K."/>
            <person name="Geller-Mcgrath D.E."/>
            <person name="Sieber C.M.K."/>
            <person name="Emerson J.B."/>
            <person name="Anantharaman K."/>
            <person name="Thomas B.C."/>
            <person name="Malmstrom R."/>
            <person name="Stieglmeier M."/>
            <person name="Klingl A."/>
            <person name="Woyke T."/>
            <person name="Ryan C.M."/>
            <person name="Banfield J.F."/>
        </authorList>
    </citation>
    <scope>NUCLEOTIDE SEQUENCE [LARGE SCALE GENOMIC DNA]</scope>
</reference>
<comment type="caution">
    <text evidence="13">The sequence shown here is derived from an EMBL/GenBank/DDBJ whole genome shotgun (WGS) entry which is preliminary data.</text>
</comment>
<dbReference type="PANTHER" id="PTHR21015">
    <property type="entry name" value="UDP-N-ACETYLGLUCOSAMINE--N-ACETYLMURAMYL-(PENTAPEPTIDE) PYROPHOSPHORYL-UNDECAPRENOL N-ACETYLGLUCOSAMINE TRANSFERASE 1"/>
    <property type="match status" value="1"/>
</dbReference>
<name>A0A2M7THJ2_UNCKA</name>
<evidence type="ECO:0000256" key="4">
    <source>
        <dbReference type="ARBA" id="ARBA00022679"/>
    </source>
</evidence>
<dbReference type="Pfam" id="PF04101">
    <property type="entry name" value="Glyco_tran_28_C"/>
    <property type="match status" value="1"/>
</dbReference>
<comment type="pathway">
    <text evidence="10">Cell wall biogenesis; peptidoglycan biosynthesis.</text>
</comment>
<feature type="domain" description="Glycosyltransferase family 28 N-terminal" evidence="11">
    <location>
        <begin position="13"/>
        <end position="149"/>
    </location>
</feature>
<comment type="function">
    <text evidence="10">Cell wall formation. Catalyzes the transfer of a GlcNAc subunit on undecaprenyl-pyrophosphoryl-MurNAc-pentapeptide (lipid intermediate I) to form undecaprenyl-pyrophosphoryl-MurNAc-(pentapeptide)GlcNAc (lipid intermediate II).</text>
</comment>
<protein>
    <recommendedName>
        <fullName evidence="10">UDP-N-acetylglucosamine--N-acetylmuramyl-(pentapeptide) pyrophosphoryl-undecaprenol N-acetylglucosamine transferase</fullName>
        <ecNumber evidence="10">2.4.1.227</ecNumber>
    </recommendedName>
    <alternativeName>
        <fullName evidence="10">Undecaprenyl-PP-MurNAc-pentapeptide-UDPGlcNAc GlcNAc transferase</fullName>
    </alternativeName>
</protein>
<evidence type="ECO:0000256" key="10">
    <source>
        <dbReference type="HAMAP-Rule" id="MF_00033"/>
    </source>
</evidence>
<dbReference type="GO" id="GO:0071555">
    <property type="term" value="P:cell wall organization"/>
    <property type="evidence" value="ECO:0007669"/>
    <property type="project" value="UniProtKB-KW"/>
</dbReference>
<keyword evidence="4 10" id="KW-0808">Transferase</keyword>
<dbReference type="InterPro" id="IPR004276">
    <property type="entry name" value="GlycoTrans_28_N"/>
</dbReference>
<keyword evidence="8 10" id="KW-0131">Cell cycle</keyword>
<feature type="binding site" evidence="10">
    <location>
        <begin position="13"/>
        <end position="15"/>
    </location>
    <ligand>
        <name>UDP-N-acetyl-alpha-D-glucosamine</name>
        <dbReference type="ChEBI" id="CHEBI:57705"/>
    </ligand>
</feature>
<dbReference type="GO" id="GO:0009252">
    <property type="term" value="P:peptidoglycan biosynthetic process"/>
    <property type="evidence" value="ECO:0007669"/>
    <property type="project" value="UniProtKB-UniRule"/>
</dbReference>
<dbReference type="PANTHER" id="PTHR21015:SF22">
    <property type="entry name" value="GLYCOSYLTRANSFERASE"/>
    <property type="match status" value="1"/>
</dbReference>
<keyword evidence="5 10" id="KW-0133">Cell shape</keyword>
<evidence type="ECO:0000313" key="14">
    <source>
        <dbReference type="Proteomes" id="UP000228920"/>
    </source>
</evidence>
<keyword evidence="1 10" id="KW-1003">Cell membrane</keyword>
<dbReference type="GO" id="GO:0051991">
    <property type="term" value="F:UDP-N-acetyl-D-glucosamine:N-acetylmuramoyl-L-alanyl-D-glutamyl-meso-2,6-diaminopimelyl-D-alanyl-D-alanine-diphosphoundecaprenol 4-beta-N-acetylglucosaminlytransferase activity"/>
    <property type="evidence" value="ECO:0007669"/>
    <property type="project" value="RHEA"/>
</dbReference>
<evidence type="ECO:0000256" key="9">
    <source>
        <dbReference type="ARBA" id="ARBA00023316"/>
    </source>
</evidence>
<feature type="binding site" evidence="10">
    <location>
        <position position="305"/>
    </location>
    <ligand>
        <name>UDP-N-acetyl-alpha-D-glucosamine</name>
        <dbReference type="ChEBI" id="CHEBI:57705"/>
    </ligand>
</feature>
<dbReference type="EC" id="2.4.1.227" evidence="10"/>
<comment type="subcellular location">
    <subcellularLocation>
        <location evidence="10">Cell membrane</location>
        <topology evidence="10">Peripheral membrane protein</topology>
        <orientation evidence="10">Cytoplasmic side</orientation>
    </subcellularLocation>
</comment>
<comment type="catalytic activity">
    <reaction evidence="10">
        <text>di-trans,octa-cis-undecaprenyl diphospho-N-acetyl-alpha-D-muramoyl-L-alanyl-D-glutamyl-meso-2,6-diaminopimeloyl-D-alanyl-D-alanine + UDP-N-acetyl-alpha-D-glucosamine = di-trans,octa-cis-undecaprenyl diphospho-[N-acetyl-alpha-D-glucosaminyl-(1-&gt;4)]-N-acetyl-alpha-D-muramoyl-L-alanyl-D-glutamyl-meso-2,6-diaminopimeloyl-D-alanyl-D-alanine + UDP + H(+)</text>
        <dbReference type="Rhea" id="RHEA:31227"/>
        <dbReference type="ChEBI" id="CHEBI:15378"/>
        <dbReference type="ChEBI" id="CHEBI:57705"/>
        <dbReference type="ChEBI" id="CHEBI:58223"/>
        <dbReference type="ChEBI" id="CHEBI:61387"/>
        <dbReference type="ChEBI" id="CHEBI:61388"/>
        <dbReference type="EC" id="2.4.1.227"/>
    </reaction>
</comment>
<keyword evidence="2 10" id="KW-0132">Cell division</keyword>
<evidence type="ECO:0000259" key="12">
    <source>
        <dbReference type="Pfam" id="PF04101"/>
    </source>
</evidence>
<dbReference type="GO" id="GO:0008360">
    <property type="term" value="P:regulation of cell shape"/>
    <property type="evidence" value="ECO:0007669"/>
    <property type="project" value="UniProtKB-KW"/>
</dbReference>